<sequence>MALPIAATPILEGKDAERFYKELAESENKHIPVEEIKEGIELFNAIMDRSPEMKHRLGAG</sequence>
<keyword evidence="2" id="KW-1185">Reference proteome</keyword>
<dbReference type="AlphaFoldDB" id="A0A388TJC7"/>
<reference evidence="1 2" key="1">
    <citation type="journal article" date="2019" name="ISME J.">
        <title>Genome analyses of uncultured TG2/ZB3 bacteria in 'Margulisbacteria' specifically attached to ectosymbiotic spirochetes of protists in the termite gut.</title>
        <authorList>
            <person name="Utami Y.D."/>
            <person name="Kuwahara H."/>
            <person name="Igai K."/>
            <person name="Murakami T."/>
            <person name="Sugaya K."/>
            <person name="Morikawa T."/>
            <person name="Nagura Y."/>
            <person name="Yuki M."/>
            <person name="Deevong P."/>
            <person name="Inoue T."/>
            <person name="Kihara K."/>
            <person name="Lo N."/>
            <person name="Yamada A."/>
            <person name="Ohkuma M."/>
            <person name="Hongoh Y."/>
        </authorList>
    </citation>
    <scope>NUCLEOTIDE SEQUENCE [LARGE SCALE GENOMIC DNA]</scope>
    <source>
        <strain evidence="1">RsDinE6-01</strain>
    </source>
</reference>
<protein>
    <submittedName>
        <fullName evidence="1">Uncharacterized protein</fullName>
    </submittedName>
</protein>
<name>A0A388TJC7_9BACT</name>
<evidence type="ECO:0000313" key="1">
    <source>
        <dbReference type="EMBL" id="GBR77417.1"/>
    </source>
</evidence>
<accession>A0A388TJC7</accession>
<evidence type="ECO:0000313" key="2">
    <source>
        <dbReference type="Proteomes" id="UP000282196"/>
    </source>
</evidence>
<proteinExistence type="predicted"/>
<comment type="caution">
    <text evidence="1">The sequence shown here is derived from an EMBL/GenBank/DDBJ whole genome shotgun (WGS) entry which is preliminary data.</text>
</comment>
<organism evidence="1 2">
    <name type="scientific">Candidatus Termititenax dinenymphae</name>
    <dbReference type="NCBI Taxonomy" id="2218523"/>
    <lineage>
        <taxon>Bacteria</taxon>
        <taxon>Bacillati</taxon>
        <taxon>Candidatus Margulisiibacteriota</taxon>
        <taxon>Candidatus Termititenacia</taxon>
        <taxon>Candidatus Termititenacales</taxon>
        <taxon>Candidatus Termititenacaceae</taxon>
        <taxon>Candidatus Termititenax</taxon>
    </lineage>
</organism>
<gene>
    <name evidence="1" type="ORF">RDn1_076</name>
</gene>
<dbReference type="EMBL" id="BGZP01000001">
    <property type="protein sequence ID" value="GBR77417.1"/>
    <property type="molecule type" value="Genomic_DNA"/>
</dbReference>
<dbReference type="Proteomes" id="UP000282196">
    <property type="component" value="Unassembled WGS sequence"/>
</dbReference>